<feature type="compositionally biased region" description="Low complexity" evidence="1">
    <location>
        <begin position="505"/>
        <end position="515"/>
    </location>
</feature>
<reference evidence="3" key="1">
    <citation type="journal article" date="2015" name="PLoS Genet.">
        <title>Genome Sequence and Transcriptome Analyses of Chrysochromulina tobin: Metabolic Tools for Enhanced Algal Fitness in the Prominent Order Prymnesiales (Haptophyceae).</title>
        <authorList>
            <person name="Hovde B.T."/>
            <person name="Deodato C.R."/>
            <person name="Hunsperger H.M."/>
            <person name="Ryken S.A."/>
            <person name="Yost W."/>
            <person name="Jha R.K."/>
            <person name="Patterson J."/>
            <person name="Monnat R.J. Jr."/>
            <person name="Barlow S.B."/>
            <person name="Starkenburg S.R."/>
            <person name="Cattolico R.A."/>
        </authorList>
    </citation>
    <scope>NUCLEOTIDE SEQUENCE</scope>
    <source>
        <strain evidence="3">CCMP291</strain>
    </source>
</reference>
<feature type="region of interest" description="Disordered" evidence="1">
    <location>
        <begin position="490"/>
        <end position="521"/>
    </location>
</feature>
<dbReference type="AlphaFoldDB" id="A0A0M0K9U7"/>
<dbReference type="InterPro" id="IPR011989">
    <property type="entry name" value="ARM-like"/>
</dbReference>
<dbReference type="Proteomes" id="UP000037460">
    <property type="component" value="Unassembled WGS sequence"/>
</dbReference>
<protein>
    <submittedName>
        <fullName evidence="2">Uncharacterized protein</fullName>
    </submittedName>
</protein>
<dbReference type="InterPro" id="IPR016024">
    <property type="entry name" value="ARM-type_fold"/>
</dbReference>
<dbReference type="EMBL" id="JWZX01000894">
    <property type="protein sequence ID" value="KOO35377.1"/>
    <property type="molecule type" value="Genomic_DNA"/>
</dbReference>
<name>A0A0M0K9U7_9EUKA</name>
<dbReference type="SMART" id="SM00185">
    <property type="entry name" value="ARM"/>
    <property type="match status" value="3"/>
</dbReference>
<gene>
    <name evidence="2" type="ORF">Ctob_011389</name>
</gene>
<accession>A0A0M0K9U7</accession>
<proteinExistence type="predicted"/>
<dbReference type="Gene3D" id="1.25.10.10">
    <property type="entry name" value="Leucine-rich Repeat Variant"/>
    <property type="match status" value="1"/>
</dbReference>
<organism evidence="2 3">
    <name type="scientific">Chrysochromulina tobinii</name>
    <dbReference type="NCBI Taxonomy" id="1460289"/>
    <lineage>
        <taxon>Eukaryota</taxon>
        <taxon>Haptista</taxon>
        <taxon>Haptophyta</taxon>
        <taxon>Prymnesiophyceae</taxon>
        <taxon>Prymnesiales</taxon>
        <taxon>Chrysochromulinaceae</taxon>
        <taxon>Chrysochromulina</taxon>
    </lineage>
</organism>
<dbReference type="SUPFAM" id="SSF48371">
    <property type="entry name" value="ARM repeat"/>
    <property type="match status" value="1"/>
</dbReference>
<evidence type="ECO:0000313" key="2">
    <source>
        <dbReference type="EMBL" id="KOO35377.1"/>
    </source>
</evidence>
<evidence type="ECO:0000256" key="1">
    <source>
        <dbReference type="SAM" id="MobiDB-lite"/>
    </source>
</evidence>
<evidence type="ECO:0000313" key="3">
    <source>
        <dbReference type="Proteomes" id="UP000037460"/>
    </source>
</evidence>
<comment type="caution">
    <text evidence="2">The sequence shown here is derived from an EMBL/GenBank/DDBJ whole genome shotgun (WGS) entry which is preliminary data.</text>
</comment>
<keyword evidence="3" id="KW-1185">Reference proteome</keyword>
<sequence>MSDGSGSIATLGSIRGMPNLLDDVERMPERPSVPSLIALLRSTDETERDDALASLAELVDGAFGVDGAELGLAVRANGGIALLSWLLADPSAEVQQMALMILGNLCSDSVDSNSRATKALLLQSGGARALLSCVHTEDPAVLLFACGALQNLCFEPDWSELAVAHDIHIRLQGLLCHEDAMIVRYASGCLQNITRSLHIDGLSELAVEAVKERNLEHRQPDISAPAPEATTKTLVVVSALCASPLGELDIVASALASLGLDFKLVVTLPDRPAAVFSVTASEDILNYLLSDGIRVQGVVMGVSRAGACIACLVGGKGRVAPDVVARIVNDEEGIVLTPHPTDADTDMLFLAPDADKALQLVRRHRFQAGGGAGFTFTFAKTAPVWGLCEGGDLTSEIKRKVRDEARDEVRDEVRFEVAVALVYAKENPHIIGGGRPRAHGSNSTVQALWRHTAVQCGFSEQEKPDPLEIALNAELMIDYECFEPITPGRPPSLWELDDASEKESSTPSMGASSSSLGAMVGAPLMPASPPKPMQAELPVPPASLMPAMLVTAGTGHPWRIQQAQQAQQADAAVRDVADDLFFDGVWSDDTGSPLHNPISGVERSYCVKIEDELDDESSEDDETRGAL</sequence>
<dbReference type="InterPro" id="IPR000225">
    <property type="entry name" value="Armadillo"/>
</dbReference>
<dbReference type="Pfam" id="PF00514">
    <property type="entry name" value="Arm"/>
    <property type="match status" value="1"/>
</dbReference>